<dbReference type="InterPro" id="IPR020471">
    <property type="entry name" value="AKR"/>
</dbReference>
<evidence type="ECO:0000313" key="15">
    <source>
        <dbReference type="Proteomes" id="UP000251088"/>
    </source>
</evidence>
<feature type="active site" description="Proton donor" evidence="5">
    <location>
        <position position="50"/>
    </location>
</feature>
<dbReference type="PROSITE" id="PS00798">
    <property type="entry name" value="ALDOKETO_REDUCTASE_1"/>
    <property type="match status" value="1"/>
</dbReference>
<feature type="site" description="Lowers pKa of active site Tyr" evidence="7">
    <location>
        <position position="75"/>
    </location>
</feature>
<dbReference type="RefSeq" id="WP_004212797.1">
    <property type="nucleotide sequence ID" value="NZ_AP019549.1"/>
</dbReference>
<keyword evidence="2" id="KW-0521">NADP</keyword>
<evidence type="ECO:0000259" key="8">
    <source>
        <dbReference type="Pfam" id="PF00248"/>
    </source>
</evidence>
<name>A0A2X3BKS2_KLEPN</name>
<evidence type="ECO:0000313" key="10">
    <source>
        <dbReference type="EMBL" id="MSS34639.1"/>
    </source>
</evidence>
<dbReference type="Proteomes" id="UP000251088">
    <property type="component" value="Unassembled WGS sequence"/>
</dbReference>
<dbReference type="InterPro" id="IPR036812">
    <property type="entry name" value="NAD(P)_OxRdtase_dom_sf"/>
</dbReference>
<dbReference type="PANTHER" id="PTHR43827">
    <property type="entry name" value="2,5-DIKETO-D-GLUCONIC ACID REDUCTASE"/>
    <property type="match status" value="1"/>
</dbReference>
<feature type="domain" description="NADP-dependent oxidoreductase" evidence="8">
    <location>
        <begin position="24"/>
        <end position="262"/>
    </location>
</feature>
<evidence type="ECO:0000256" key="1">
    <source>
        <dbReference type="ARBA" id="ARBA00007905"/>
    </source>
</evidence>
<dbReference type="EMBL" id="VINI01000047">
    <property type="protein sequence ID" value="MSS34639.1"/>
    <property type="molecule type" value="Genomic_DNA"/>
</dbReference>
<evidence type="ECO:0000313" key="17">
    <source>
        <dbReference type="Proteomes" id="UP000468995"/>
    </source>
</evidence>
<dbReference type="Proteomes" id="UP000468995">
    <property type="component" value="Unassembled WGS sequence"/>
</dbReference>
<dbReference type="InterPro" id="IPR023210">
    <property type="entry name" value="NADP_OxRdtase_dom"/>
</dbReference>
<evidence type="ECO:0000256" key="6">
    <source>
        <dbReference type="PIRSR" id="PIRSR000097-2"/>
    </source>
</evidence>
<dbReference type="Proteomes" id="UP000254657">
    <property type="component" value="Unassembled WGS sequence"/>
</dbReference>
<dbReference type="SUPFAM" id="SSF51430">
    <property type="entry name" value="NAD(P)-linked oxidoreductase"/>
    <property type="match status" value="1"/>
</dbReference>
<evidence type="ECO:0000313" key="12">
    <source>
        <dbReference type="EMBL" id="NGN74924.1"/>
    </source>
</evidence>
<dbReference type="PANTHER" id="PTHR43827:SF3">
    <property type="entry name" value="NADP-DEPENDENT OXIDOREDUCTASE DOMAIN-CONTAINING PROTEIN"/>
    <property type="match status" value="1"/>
</dbReference>
<dbReference type="InterPro" id="IPR018170">
    <property type="entry name" value="Aldo/ket_reductase_CS"/>
</dbReference>
<feature type="binding site" evidence="6">
    <location>
        <position position="108"/>
    </location>
    <ligand>
        <name>substrate</name>
    </ligand>
</feature>
<evidence type="ECO:0000313" key="18">
    <source>
        <dbReference type="Proteomes" id="UP000479475"/>
    </source>
</evidence>
<reference evidence="13" key="2">
    <citation type="submission" date="2018-07" db="EMBL/GenBank/DDBJ databases">
        <title>Draft genome sequence of Klebsiella pneumoniae K293.</title>
        <authorList>
            <person name="He F."/>
        </authorList>
    </citation>
    <scope>NUCLEOTIDE SEQUENCE</scope>
    <source>
        <strain evidence="13">K293</strain>
    </source>
</reference>
<evidence type="ECO:0000256" key="4">
    <source>
        <dbReference type="ARBA" id="ARBA00049445"/>
    </source>
</evidence>
<sequence>MTTDSILLNDGYYMPRPGCGLWLIDNRDVDSLIRQALKAGFRHFDTAQAYFNEDGVGRALRYTEVPREQLFITSKIRGRDMGYARTLVSFNETLERLGVEYLELFLIHWPIPAKNLYVETWEASIELEASGLIRSIGVSNFTCQHIERLIEDTGVVPAVNQLELHPHFQQCDVRDYHHEAGIAIQSYSPFGSNGAAVLRNAVVMVLARRHDHSPAQIVLRWHLQQGLTPLPRTTNGARFSENVDVWDFELSEEEMKLLASLNTRTGNTQPLPDAMNMSF</sequence>
<evidence type="ECO:0000313" key="11">
    <source>
        <dbReference type="EMBL" id="MUA41906.1"/>
    </source>
</evidence>
<gene>
    <name evidence="13" type="ORF">DW286_26465</name>
    <name evidence="10" type="ORF">FME62_28260</name>
    <name evidence="12" type="ORF">G4V31_22745</name>
    <name evidence="9" type="ORF">GJJ01_25280</name>
    <name evidence="11" type="ORF">GNF00_18840</name>
    <name evidence="14" type="ORF">NCTC9128_00513</name>
</gene>
<reference evidence="10 17" key="3">
    <citation type="submission" date="2019-07" db="EMBL/GenBank/DDBJ databases">
        <title>Genome sequence of OXA-232-producing Klebsiella pneumoniae ST23 from septicemic neonate.</title>
        <authorList>
            <person name="Mukherjee S."/>
            <person name="Naha S."/>
            <person name="Bhadury P."/>
            <person name="Basu S."/>
        </authorList>
    </citation>
    <scope>NUCLEOTIDE SEQUENCE [LARGE SCALE GENOMIC DNA]</scope>
    <source>
        <strain evidence="10 17">EN5275</strain>
    </source>
</reference>
<evidence type="ECO:0000313" key="19">
    <source>
        <dbReference type="Proteomes" id="UP000485085"/>
    </source>
</evidence>
<reference evidence="11 19" key="4">
    <citation type="submission" date="2019-11" db="EMBL/GenBank/DDBJ databases">
        <title>Emergence of a novel subclone of carbapenem-resistant Klebsiella pneumoniae ST11 with enhanced virulence and transmissibility: a molecular epidemiological, clinical, genomic study.</title>
        <authorList>
            <person name="Zhou K."/>
        </authorList>
    </citation>
    <scope>NUCLEOTIDE SEQUENCE [LARGE SCALE GENOMIC DNA]</scope>
    <source>
        <strain evidence="11 19">KP_38044</strain>
    </source>
</reference>
<dbReference type="EMBL" id="WJVL01000027">
    <property type="protein sequence ID" value="MRJ99237.1"/>
    <property type="molecule type" value="Genomic_DNA"/>
</dbReference>
<dbReference type="EMBL" id="QRCF01000046">
    <property type="protein sequence ID" value="RDT85137.1"/>
    <property type="molecule type" value="Genomic_DNA"/>
</dbReference>
<evidence type="ECO:0000256" key="3">
    <source>
        <dbReference type="ARBA" id="ARBA00023002"/>
    </source>
</evidence>
<dbReference type="Proteomes" id="UP000479475">
    <property type="component" value="Unassembled WGS sequence"/>
</dbReference>
<dbReference type="EMBL" id="UAWN01000002">
    <property type="protein sequence ID" value="SQC05928.1"/>
    <property type="molecule type" value="Genomic_DNA"/>
</dbReference>
<dbReference type="AlphaFoldDB" id="A0A2X3BKS2"/>
<comment type="similarity">
    <text evidence="1">Belongs to the aldo/keto reductase family.</text>
</comment>
<evidence type="ECO:0000313" key="13">
    <source>
        <dbReference type="EMBL" id="RDT85137.1"/>
    </source>
</evidence>
<dbReference type="GO" id="GO:0016616">
    <property type="term" value="F:oxidoreductase activity, acting on the CH-OH group of donors, NAD or NADP as acceptor"/>
    <property type="evidence" value="ECO:0007669"/>
    <property type="project" value="UniProtKB-ARBA"/>
</dbReference>
<evidence type="ECO:0000256" key="2">
    <source>
        <dbReference type="ARBA" id="ARBA00022857"/>
    </source>
</evidence>
<keyword evidence="3 14" id="KW-0560">Oxidoreductase</keyword>
<organism evidence="14 15">
    <name type="scientific">Klebsiella pneumoniae</name>
    <dbReference type="NCBI Taxonomy" id="573"/>
    <lineage>
        <taxon>Bacteria</taxon>
        <taxon>Pseudomonadati</taxon>
        <taxon>Pseudomonadota</taxon>
        <taxon>Gammaproteobacteria</taxon>
        <taxon>Enterobacterales</taxon>
        <taxon>Enterobacteriaceae</taxon>
        <taxon>Klebsiella/Raoultella group</taxon>
        <taxon>Klebsiella</taxon>
        <taxon>Klebsiella pneumoniae complex</taxon>
    </lineage>
</organism>
<comment type="catalytic activity">
    <reaction evidence="4">
        <text>hydroxyacetone + NADP(+) = methylglyoxal + NADPH + H(+)</text>
        <dbReference type="Rhea" id="RHEA:27986"/>
        <dbReference type="ChEBI" id="CHEBI:15378"/>
        <dbReference type="ChEBI" id="CHEBI:17158"/>
        <dbReference type="ChEBI" id="CHEBI:27957"/>
        <dbReference type="ChEBI" id="CHEBI:57783"/>
        <dbReference type="ChEBI" id="CHEBI:58349"/>
    </reaction>
</comment>
<accession>A0A2X3BKS2</accession>
<dbReference type="PIRSF" id="PIRSF000097">
    <property type="entry name" value="AKR"/>
    <property type="match status" value="1"/>
</dbReference>
<protein>
    <submittedName>
        <fullName evidence="9">Aldo/keto reductase</fullName>
    </submittedName>
    <submittedName>
        <fullName evidence="14">Oxidoreductase</fullName>
        <ecNumber evidence="14">1.-.-.-</ecNumber>
    </submittedName>
</protein>
<dbReference type="Proteomes" id="UP000485085">
    <property type="component" value="Unassembled WGS sequence"/>
</dbReference>
<dbReference type="PRINTS" id="PR00069">
    <property type="entry name" value="ALDKETRDTASE"/>
</dbReference>
<reference evidence="12 18" key="6">
    <citation type="submission" date="2020-02" db="EMBL/GenBank/DDBJ databases">
        <title>Klebsiella pneumoniae genome sequencing and assembly.</title>
        <authorList>
            <person name="Starkova P.S."/>
            <person name="Sulyan O.S."/>
            <person name="Likholetova D.V."/>
            <person name="Ageevets V.A."/>
            <person name="Lazareva I.V."/>
            <person name="Sopova J.V."/>
            <person name="Sidorenko S.V."/>
        </authorList>
    </citation>
    <scope>NUCLEOTIDE SEQUENCE [LARGE SCALE GENOMIC DNA]</scope>
    <source>
        <strain evidence="12 18">2429</strain>
    </source>
</reference>
<dbReference type="EMBL" id="WNPO01000035">
    <property type="protein sequence ID" value="MUA41906.1"/>
    <property type="molecule type" value="Genomic_DNA"/>
</dbReference>
<evidence type="ECO:0000313" key="9">
    <source>
        <dbReference type="EMBL" id="MRJ99237.1"/>
    </source>
</evidence>
<dbReference type="EMBL" id="JAAKYD010000025">
    <property type="protein sequence ID" value="NGN74924.1"/>
    <property type="molecule type" value="Genomic_DNA"/>
</dbReference>
<dbReference type="Proteomes" id="UP000441029">
    <property type="component" value="Unassembled WGS sequence"/>
</dbReference>
<evidence type="ECO:0000256" key="5">
    <source>
        <dbReference type="PIRSR" id="PIRSR000097-1"/>
    </source>
</evidence>
<dbReference type="EC" id="1.-.-.-" evidence="14"/>
<dbReference type="Gene3D" id="3.20.20.100">
    <property type="entry name" value="NADP-dependent oxidoreductase domain"/>
    <property type="match status" value="1"/>
</dbReference>
<evidence type="ECO:0000313" key="16">
    <source>
        <dbReference type="Proteomes" id="UP000441029"/>
    </source>
</evidence>
<reference evidence="14 15" key="1">
    <citation type="submission" date="2018-06" db="EMBL/GenBank/DDBJ databases">
        <authorList>
            <consortium name="Pathogen Informatics"/>
            <person name="Doyle S."/>
        </authorList>
    </citation>
    <scope>NUCLEOTIDE SEQUENCE [LARGE SCALE GENOMIC DNA]</scope>
    <source>
        <strain evidence="14 15">NCTC9128</strain>
    </source>
</reference>
<evidence type="ECO:0000313" key="14">
    <source>
        <dbReference type="EMBL" id="SQC05928.1"/>
    </source>
</evidence>
<proteinExistence type="inferred from homology"/>
<reference evidence="9 16" key="5">
    <citation type="submission" date="2019-11" db="EMBL/GenBank/DDBJ databases">
        <title>Molecular typing, antibiotic resistance determination and virulence profiling for 36 multidrug-resistant clinical Klebsiella pneumoniae isolates using second- and third-generation sequencing.</title>
        <authorList>
            <person name="Shelenkov A."/>
            <person name="Mikhaylova Y."/>
            <person name="Yanushevich Y."/>
            <person name="Samoilov A."/>
            <person name="Petrova L."/>
            <person name="Fomina V."/>
            <person name="Gusarov V."/>
            <person name="Zamyatin M."/>
            <person name="Shagin D."/>
        </authorList>
    </citation>
    <scope>NUCLEOTIDE SEQUENCE [LARGE SCALE GENOMIC DNA]</scope>
    <source>
        <strain evidence="9 16">CriePir226</strain>
    </source>
</reference>
<evidence type="ECO:0000256" key="7">
    <source>
        <dbReference type="PIRSR" id="PIRSR000097-3"/>
    </source>
</evidence>
<dbReference type="FunFam" id="3.20.20.100:FF:000002">
    <property type="entry name" value="2,5-diketo-D-gluconic acid reductase A"/>
    <property type="match status" value="1"/>
</dbReference>
<dbReference type="CDD" id="cd19071">
    <property type="entry name" value="AKR_AKR1-5-like"/>
    <property type="match status" value="1"/>
</dbReference>
<dbReference type="Pfam" id="PF00248">
    <property type="entry name" value="Aldo_ket_red"/>
    <property type="match status" value="1"/>
</dbReference>